<keyword evidence="1 3" id="KW-0378">Hydrolase</keyword>
<dbReference type="Gene3D" id="3.40.50.1820">
    <property type="entry name" value="alpha/beta hydrolase"/>
    <property type="match status" value="1"/>
</dbReference>
<dbReference type="Pfam" id="PF00561">
    <property type="entry name" value="Abhydrolase_1"/>
    <property type="match status" value="1"/>
</dbReference>
<organism evidence="3 4">
    <name type="scientific">Alteromonas mediterranea</name>
    <dbReference type="NCBI Taxonomy" id="314275"/>
    <lineage>
        <taxon>Bacteria</taxon>
        <taxon>Pseudomonadati</taxon>
        <taxon>Pseudomonadota</taxon>
        <taxon>Gammaproteobacteria</taxon>
        <taxon>Alteromonadales</taxon>
        <taxon>Alteromonadaceae</taxon>
        <taxon>Alteromonas/Salinimonas group</taxon>
        <taxon>Alteromonas</taxon>
    </lineage>
</organism>
<dbReference type="PANTHER" id="PTHR46118:SF4">
    <property type="entry name" value="PROTEIN ABHD11"/>
    <property type="match status" value="1"/>
</dbReference>
<feature type="domain" description="AB hydrolase-1" evidence="2">
    <location>
        <begin position="20"/>
        <end position="128"/>
    </location>
</feature>
<dbReference type="PANTHER" id="PTHR46118">
    <property type="entry name" value="PROTEIN ABHD11"/>
    <property type="match status" value="1"/>
</dbReference>
<sequence length="264" mass="29429">MGKLIVKLNYKLSKCDASSPWLILIHGLFGNADNLAGIKRHFESIFNIVSVDLPDHGESPWTNGFLVSDAADAIYDIMQSLNIEKSAVLGHSLGGKVAMKLALNHNDKVTHLIVADIAPVSYNHSHQAVFDGLKSVPLDTIESRKDADKIMSAHVKEMGVRQFLLKSLYQDENGSWKWRFNVDGLMSSYSHIIDWEQTTQTFNGVTLFIKGSESDYITAEYRDAITRYFPSAKAHIIEGTGHWLHAEKPAAFNAIVERTLNKSS</sequence>
<evidence type="ECO:0000256" key="1">
    <source>
        <dbReference type="ARBA" id="ARBA00022801"/>
    </source>
</evidence>
<dbReference type="InterPro" id="IPR029058">
    <property type="entry name" value="AB_hydrolase_fold"/>
</dbReference>
<dbReference type="Proteomes" id="UP000182101">
    <property type="component" value="Chromosome"/>
</dbReference>
<accession>A0AAC9JAA2</accession>
<dbReference type="PRINTS" id="PR00111">
    <property type="entry name" value="ABHYDROLASE"/>
</dbReference>
<protein>
    <submittedName>
        <fullName evidence="3">Alpha/beta hydrolase</fullName>
    </submittedName>
</protein>
<dbReference type="EMBL" id="CP018024">
    <property type="protein sequence ID" value="APD90149.1"/>
    <property type="molecule type" value="Genomic_DNA"/>
</dbReference>
<dbReference type="InterPro" id="IPR000073">
    <property type="entry name" value="AB_hydrolase_1"/>
</dbReference>
<evidence type="ECO:0000259" key="2">
    <source>
        <dbReference type="Pfam" id="PF00561"/>
    </source>
</evidence>
<evidence type="ECO:0000313" key="3">
    <source>
        <dbReference type="EMBL" id="APD90149.1"/>
    </source>
</evidence>
<reference evidence="3 4" key="1">
    <citation type="submission" date="2016-11" db="EMBL/GenBank/DDBJ databases">
        <title>Networking in microbes: conjugative elements and plasmids in the genus Alteromonas.</title>
        <authorList>
            <person name="Lopez-Perez M."/>
            <person name="Ramon-Marco N."/>
            <person name="Rodriguez-Valera F."/>
        </authorList>
    </citation>
    <scope>NUCLEOTIDE SEQUENCE [LARGE SCALE GENOMIC DNA]</scope>
    <source>
        <strain evidence="3 4">CP48</strain>
    </source>
</reference>
<dbReference type="AlphaFoldDB" id="A0AAC9JAA2"/>
<name>A0AAC9JAA2_9ALTE</name>
<dbReference type="SUPFAM" id="SSF53474">
    <property type="entry name" value="alpha/beta-Hydrolases"/>
    <property type="match status" value="1"/>
</dbReference>
<evidence type="ECO:0000313" key="4">
    <source>
        <dbReference type="Proteomes" id="UP000182101"/>
    </source>
</evidence>
<dbReference type="GO" id="GO:0016787">
    <property type="term" value="F:hydrolase activity"/>
    <property type="evidence" value="ECO:0007669"/>
    <property type="project" value="UniProtKB-KW"/>
</dbReference>
<gene>
    <name evidence="3" type="ORF">BM524_10295</name>
</gene>
<proteinExistence type="predicted"/>